<name>A0A4V3AU09_9BACI</name>
<gene>
    <name evidence="11" type="ORF">E2K98_10535</name>
</gene>
<organism evidence="11 12">
    <name type="scientific">Bacillus salipaludis</name>
    <dbReference type="NCBI Taxonomy" id="2547811"/>
    <lineage>
        <taxon>Bacteria</taxon>
        <taxon>Bacillati</taxon>
        <taxon>Bacillota</taxon>
        <taxon>Bacilli</taxon>
        <taxon>Bacillales</taxon>
        <taxon>Bacillaceae</taxon>
        <taxon>Bacillus</taxon>
    </lineage>
</organism>
<dbReference type="Pfam" id="PF12833">
    <property type="entry name" value="HTH_18"/>
    <property type="match status" value="1"/>
</dbReference>
<proteinExistence type="predicted"/>
<evidence type="ECO:0000256" key="2">
    <source>
        <dbReference type="ARBA" id="ARBA00022490"/>
    </source>
</evidence>
<dbReference type="GO" id="GO:0043565">
    <property type="term" value="F:sequence-specific DNA binding"/>
    <property type="evidence" value="ECO:0007669"/>
    <property type="project" value="InterPro"/>
</dbReference>
<evidence type="ECO:0000256" key="4">
    <source>
        <dbReference type="ARBA" id="ARBA00023012"/>
    </source>
</evidence>
<dbReference type="GO" id="GO:0000160">
    <property type="term" value="P:phosphorelay signal transduction system"/>
    <property type="evidence" value="ECO:0007669"/>
    <property type="project" value="UniProtKB-KW"/>
</dbReference>
<dbReference type="Gene3D" id="3.40.50.2300">
    <property type="match status" value="1"/>
</dbReference>
<feature type="domain" description="HTH araC/xylS-type" evidence="9">
    <location>
        <begin position="285"/>
        <end position="383"/>
    </location>
</feature>
<dbReference type="GO" id="GO:0005737">
    <property type="term" value="C:cytoplasm"/>
    <property type="evidence" value="ECO:0007669"/>
    <property type="project" value="UniProtKB-SubCell"/>
</dbReference>
<keyword evidence="7" id="KW-0804">Transcription</keyword>
<dbReference type="Pfam" id="PF00072">
    <property type="entry name" value="Response_reg"/>
    <property type="match status" value="1"/>
</dbReference>
<dbReference type="SMART" id="SM00448">
    <property type="entry name" value="REC"/>
    <property type="match status" value="1"/>
</dbReference>
<keyword evidence="3 8" id="KW-0597">Phosphoprotein</keyword>
<evidence type="ECO:0000256" key="1">
    <source>
        <dbReference type="ARBA" id="ARBA00004496"/>
    </source>
</evidence>
<dbReference type="InterPro" id="IPR001789">
    <property type="entry name" value="Sig_transdc_resp-reg_receiver"/>
</dbReference>
<evidence type="ECO:0000256" key="5">
    <source>
        <dbReference type="ARBA" id="ARBA00023015"/>
    </source>
</evidence>
<feature type="modified residue" description="4-aspartylphosphate" evidence="8">
    <location>
        <position position="63"/>
    </location>
</feature>
<comment type="subcellular location">
    <subcellularLocation>
        <location evidence="1">Cytoplasm</location>
    </subcellularLocation>
</comment>
<evidence type="ECO:0000256" key="6">
    <source>
        <dbReference type="ARBA" id="ARBA00023125"/>
    </source>
</evidence>
<keyword evidence="4" id="KW-0902">Two-component regulatory system</keyword>
<keyword evidence="2" id="KW-0963">Cytoplasm</keyword>
<dbReference type="EMBL" id="SMYO01000004">
    <property type="protein sequence ID" value="TDK62466.1"/>
    <property type="molecule type" value="Genomic_DNA"/>
</dbReference>
<evidence type="ECO:0000259" key="10">
    <source>
        <dbReference type="PROSITE" id="PS50110"/>
    </source>
</evidence>
<keyword evidence="6" id="KW-0238">DNA-binding</keyword>
<keyword evidence="5" id="KW-0805">Transcription regulation</keyword>
<dbReference type="AlphaFoldDB" id="A0A4V3AU09"/>
<comment type="caution">
    <text evidence="11">The sequence shown here is derived from an EMBL/GenBank/DDBJ whole genome shotgun (WGS) entry which is preliminary data.</text>
</comment>
<dbReference type="PANTHER" id="PTHR42713:SF3">
    <property type="entry name" value="TRANSCRIPTIONAL REGULATORY PROTEIN HPTR"/>
    <property type="match status" value="1"/>
</dbReference>
<evidence type="ECO:0000256" key="8">
    <source>
        <dbReference type="PROSITE-ProRule" id="PRU00169"/>
    </source>
</evidence>
<dbReference type="InterPro" id="IPR009057">
    <property type="entry name" value="Homeodomain-like_sf"/>
</dbReference>
<accession>A0A4V3AU09</accession>
<dbReference type="PANTHER" id="PTHR42713">
    <property type="entry name" value="HISTIDINE KINASE-RELATED"/>
    <property type="match status" value="1"/>
</dbReference>
<reference evidence="11 12" key="1">
    <citation type="submission" date="2019-03" db="EMBL/GenBank/DDBJ databases">
        <title>Bacillus niacini sp. nov. a Nicotinate-Metabolizing Mesophile Isolated from Soil.</title>
        <authorList>
            <person name="Zhang G."/>
        </authorList>
    </citation>
    <scope>NUCLEOTIDE SEQUENCE [LARGE SCALE GENOMIC DNA]</scope>
    <source>
        <strain evidence="11 12">WN066</strain>
    </source>
</reference>
<protein>
    <submittedName>
        <fullName evidence="11">Response regulator</fullName>
    </submittedName>
</protein>
<evidence type="ECO:0000256" key="7">
    <source>
        <dbReference type="ARBA" id="ARBA00023163"/>
    </source>
</evidence>
<dbReference type="Proteomes" id="UP000295132">
    <property type="component" value="Unassembled WGS sequence"/>
</dbReference>
<dbReference type="PROSITE" id="PS50110">
    <property type="entry name" value="RESPONSE_REGULATORY"/>
    <property type="match status" value="1"/>
</dbReference>
<dbReference type="SUPFAM" id="SSF46689">
    <property type="entry name" value="Homeodomain-like"/>
    <property type="match status" value="2"/>
</dbReference>
<dbReference type="InterPro" id="IPR011006">
    <property type="entry name" value="CheY-like_superfamily"/>
</dbReference>
<dbReference type="PROSITE" id="PS01124">
    <property type="entry name" value="HTH_ARAC_FAMILY_2"/>
    <property type="match status" value="1"/>
</dbReference>
<evidence type="ECO:0000256" key="3">
    <source>
        <dbReference type="ARBA" id="ARBA00022553"/>
    </source>
</evidence>
<evidence type="ECO:0000313" key="11">
    <source>
        <dbReference type="EMBL" id="TDK62466.1"/>
    </source>
</evidence>
<evidence type="ECO:0000313" key="12">
    <source>
        <dbReference type="Proteomes" id="UP000295132"/>
    </source>
</evidence>
<dbReference type="Gene3D" id="1.10.10.60">
    <property type="entry name" value="Homeodomain-like"/>
    <property type="match status" value="2"/>
</dbReference>
<sequence length="389" mass="45415">MAEKEKTQMIKVLIADDELIVRKGLMATVEWEKYNMTVIADAPNGQKAWELFEEHRPEIVITDIVMPEVNGIELARKIKQLYPDTKILLLSCHRDFTYAQEGMNIGASGYIVKTAFQDQQFEEYLKRFEGEINSVHHDQKTFDSSSLAKEFYEWLCDFENSFPMILEELFLKEWKWMQQPYYIYLLNRLKDSDFLLTKLQSEEKLVAKISCGQDQAFIFIPEKSQRQFERLLVEARGGEPAVRWNINGPNQGIKEWMDGVSTLYRQLQFEKQFKYSMENWPLPIQKAVQKIILHLDEPLSSTDIASEVGLSRSHFSTMFKKAVGESFIAFTERIRVQVACDLLEKTSLTSQEISEKVGIQDGKYFSKWFKKCIGVTPSDYRQNKKKNII</sequence>
<dbReference type="GO" id="GO:0003700">
    <property type="term" value="F:DNA-binding transcription factor activity"/>
    <property type="evidence" value="ECO:0007669"/>
    <property type="project" value="InterPro"/>
</dbReference>
<evidence type="ECO:0000259" key="9">
    <source>
        <dbReference type="PROSITE" id="PS01124"/>
    </source>
</evidence>
<dbReference type="InterPro" id="IPR051552">
    <property type="entry name" value="HptR"/>
</dbReference>
<dbReference type="SUPFAM" id="SSF52172">
    <property type="entry name" value="CheY-like"/>
    <property type="match status" value="1"/>
</dbReference>
<dbReference type="CDD" id="cd17536">
    <property type="entry name" value="REC_YesN-like"/>
    <property type="match status" value="1"/>
</dbReference>
<dbReference type="SMART" id="SM00342">
    <property type="entry name" value="HTH_ARAC"/>
    <property type="match status" value="1"/>
</dbReference>
<feature type="domain" description="Response regulatory" evidence="10">
    <location>
        <begin position="11"/>
        <end position="128"/>
    </location>
</feature>
<dbReference type="InterPro" id="IPR018060">
    <property type="entry name" value="HTH_AraC"/>
</dbReference>